<proteinExistence type="predicted"/>
<keyword evidence="2" id="KW-1185">Reference proteome</keyword>
<gene>
    <name evidence="1" type="ORF">Glove_74g262</name>
</gene>
<evidence type="ECO:0000313" key="1">
    <source>
        <dbReference type="EMBL" id="RHZ84974.1"/>
    </source>
</evidence>
<dbReference type="OrthoDB" id="270318at2759"/>
<protein>
    <submittedName>
        <fullName evidence="1">Uncharacterized protein</fullName>
    </submittedName>
</protein>
<name>A0A397JIK2_9GLOM</name>
<reference evidence="1 2" key="1">
    <citation type="submission" date="2018-08" db="EMBL/GenBank/DDBJ databases">
        <title>Genome and evolution of the arbuscular mycorrhizal fungus Diversispora epigaea (formerly Glomus versiforme) and its bacterial endosymbionts.</title>
        <authorList>
            <person name="Sun X."/>
            <person name="Fei Z."/>
            <person name="Harrison M."/>
        </authorList>
    </citation>
    <scope>NUCLEOTIDE SEQUENCE [LARGE SCALE GENOMIC DNA]</scope>
    <source>
        <strain evidence="1 2">IT104</strain>
    </source>
</reference>
<dbReference type="Proteomes" id="UP000266861">
    <property type="component" value="Unassembled WGS sequence"/>
</dbReference>
<organism evidence="1 2">
    <name type="scientific">Diversispora epigaea</name>
    <dbReference type="NCBI Taxonomy" id="1348612"/>
    <lineage>
        <taxon>Eukaryota</taxon>
        <taxon>Fungi</taxon>
        <taxon>Fungi incertae sedis</taxon>
        <taxon>Mucoromycota</taxon>
        <taxon>Glomeromycotina</taxon>
        <taxon>Glomeromycetes</taxon>
        <taxon>Diversisporales</taxon>
        <taxon>Diversisporaceae</taxon>
        <taxon>Diversispora</taxon>
    </lineage>
</organism>
<evidence type="ECO:0000313" key="2">
    <source>
        <dbReference type="Proteomes" id="UP000266861"/>
    </source>
</evidence>
<comment type="caution">
    <text evidence="1">The sequence shown here is derived from an EMBL/GenBank/DDBJ whole genome shotgun (WGS) entry which is preliminary data.</text>
</comment>
<accession>A0A397JIK2</accession>
<sequence length="116" mass="13784">MTYLNILILHITLTLLYKRFYNISSRPTARQNWIIHNMDEHTRFISFYSFWPQLNKCSGDKKPIELKIEHDAGQINVEKLKQKSNPMDLQSIYSQNDLHSIPEEYPPKDGYEIVDN</sequence>
<dbReference type="EMBL" id="PQFF01000070">
    <property type="protein sequence ID" value="RHZ84974.1"/>
    <property type="molecule type" value="Genomic_DNA"/>
</dbReference>
<dbReference type="AlphaFoldDB" id="A0A397JIK2"/>